<feature type="compositionally biased region" description="Acidic residues" evidence="8">
    <location>
        <begin position="128"/>
        <end position="151"/>
    </location>
</feature>
<dbReference type="PROSITE" id="PS50294">
    <property type="entry name" value="WD_REPEATS_REGION"/>
    <property type="match status" value="3"/>
</dbReference>
<accession>A0AAD3DIR6</accession>
<evidence type="ECO:0000256" key="6">
    <source>
        <dbReference type="ARBA" id="ARBA00040876"/>
    </source>
</evidence>
<feature type="repeat" description="WD" evidence="7">
    <location>
        <begin position="320"/>
        <end position="355"/>
    </location>
</feature>
<evidence type="ECO:0000313" key="10">
    <source>
        <dbReference type="EMBL" id="GFR42565.1"/>
    </source>
</evidence>
<dbReference type="InterPro" id="IPR022052">
    <property type="entry name" value="Histone-bd_RBBP4-like_N"/>
</dbReference>
<feature type="compositionally biased region" description="Basic and acidic residues" evidence="8">
    <location>
        <begin position="152"/>
        <end position="165"/>
    </location>
</feature>
<dbReference type="InterPro" id="IPR019775">
    <property type="entry name" value="WD40_repeat_CS"/>
</dbReference>
<proteinExistence type="inferred from homology"/>
<evidence type="ECO:0000256" key="5">
    <source>
        <dbReference type="ARBA" id="ARBA00023242"/>
    </source>
</evidence>
<dbReference type="PANTHER" id="PTHR45903:SF1">
    <property type="entry name" value="GLUTAMATE-RICH WD REPEAT-CONTAINING PROTEIN 1"/>
    <property type="match status" value="1"/>
</dbReference>
<dbReference type="SMART" id="SM00320">
    <property type="entry name" value="WD40"/>
    <property type="match status" value="5"/>
</dbReference>
<evidence type="ECO:0000256" key="2">
    <source>
        <dbReference type="ARBA" id="ARBA00009341"/>
    </source>
</evidence>
<evidence type="ECO:0000256" key="7">
    <source>
        <dbReference type="PROSITE-ProRule" id="PRU00221"/>
    </source>
</evidence>
<keyword evidence="5" id="KW-0539">Nucleus</keyword>
<evidence type="ECO:0000256" key="3">
    <source>
        <dbReference type="ARBA" id="ARBA00022574"/>
    </source>
</evidence>
<evidence type="ECO:0000256" key="1">
    <source>
        <dbReference type="ARBA" id="ARBA00004123"/>
    </source>
</evidence>
<dbReference type="Proteomes" id="UP001054857">
    <property type="component" value="Unassembled WGS sequence"/>
</dbReference>
<dbReference type="Pfam" id="PF12265">
    <property type="entry name" value="CAF1C_H4-bd"/>
    <property type="match status" value="1"/>
</dbReference>
<feature type="compositionally biased region" description="Basic residues" evidence="8">
    <location>
        <begin position="1"/>
        <end position="19"/>
    </location>
</feature>
<feature type="region of interest" description="Disordered" evidence="8">
    <location>
        <begin position="1"/>
        <end position="41"/>
    </location>
</feature>
<comment type="similarity">
    <text evidence="2">Belongs to the WD repeat RBAP46/RBAP48/MSI1 family.</text>
</comment>
<sequence length="524" mass="56508">MRNPKKAKAKSKGKAKPKTKKEEEMECDDDPSPAAAKVWRPGIDPMDADEELEYDPTAYDCLHRFEVDWPCLSFDILRDDLGGPRSAFPHTVYLVCGTQAATARQNYVAFLKLAQLGQGRHGKKAAASDDEDSDDDSDDSDLSDSDSDALDEDKAGAEGDKERAGTGDGDDGDKMEDEDGEGRPRRGRARARGGAGEPPATFHYRRIAMPCGVNRVRSMPQQPAVIAVWGDNAQVKLFDGSKLVSELASETEPTAAILGKSGRGKPQELKPLASHSHSSEGYALDWSRVKAGRLASGDNRQRIHVWEPAEGGKWAVGGAHTGHEGAVEDIQWSPSEETVFASCSTDHSIRIWDTRERGRPMLTAAGAHATDVNVISWNRGVSYMLASGADDGCVRIWDLRNFAGSSGSGSSGASGGPTHVAQFLYHRSHVTSVEWCPYESSMLASCSADNQLAVWDLALERDPEEEAALAPEGNAAAPEDLPAQLLFLHAGQSDPKELHWHAQIPGMIVSTAGDGFNLFKASNM</sequence>
<feature type="compositionally biased region" description="Acidic residues" evidence="8">
    <location>
        <begin position="168"/>
        <end position="180"/>
    </location>
</feature>
<dbReference type="GO" id="GO:0005730">
    <property type="term" value="C:nucleolus"/>
    <property type="evidence" value="ECO:0007669"/>
    <property type="project" value="TreeGrafter"/>
</dbReference>
<dbReference type="PROSITE" id="PS50082">
    <property type="entry name" value="WD_REPEATS_2"/>
    <property type="match status" value="3"/>
</dbReference>
<dbReference type="EMBL" id="BMAR01000003">
    <property type="protein sequence ID" value="GFR42565.1"/>
    <property type="molecule type" value="Genomic_DNA"/>
</dbReference>
<dbReference type="GO" id="GO:0042254">
    <property type="term" value="P:ribosome biogenesis"/>
    <property type="evidence" value="ECO:0007669"/>
    <property type="project" value="TreeGrafter"/>
</dbReference>
<dbReference type="PROSITE" id="PS00678">
    <property type="entry name" value="WD_REPEATS_1"/>
    <property type="match status" value="2"/>
</dbReference>
<dbReference type="SUPFAM" id="SSF50978">
    <property type="entry name" value="WD40 repeat-like"/>
    <property type="match status" value="1"/>
</dbReference>
<dbReference type="AlphaFoldDB" id="A0AAD3DIR6"/>
<evidence type="ECO:0000256" key="4">
    <source>
        <dbReference type="ARBA" id="ARBA00022737"/>
    </source>
</evidence>
<dbReference type="Pfam" id="PF00400">
    <property type="entry name" value="WD40"/>
    <property type="match status" value="3"/>
</dbReference>
<dbReference type="InterPro" id="IPR020472">
    <property type="entry name" value="WD40_PAC1"/>
</dbReference>
<dbReference type="PANTHER" id="PTHR45903">
    <property type="entry name" value="GLUTAMATE-RICH WD REPEAT-CONTAINING PROTEIN 1"/>
    <property type="match status" value="1"/>
</dbReference>
<keyword evidence="4" id="KW-0677">Repeat</keyword>
<dbReference type="InterPro" id="IPR051972">
    <property type="entry name" value="Glutamate-rich_WD_repeat"/>
</dbReference>
<dbReference type="Gene3D" id="2.130.10.10">
    <property type="entry name" value="YVTN repeat-like/Quinoprotein amine dehydrogenase"/>
    <property type="match status" value="1"/>
</dbReference>
<evidence type="ECO:0000313" key="11">
    <source>
        <dbReference type="Proteomes" id="UP001054857"/>
    </source>
</evidence>
<evidence type="ECO:0000256" key="8">
    <source>
        <dbReference type="SAM" id="MobiDB-lite"/>
    </source>
</evidence>
<evidence type="ECO:0000259" key="9">
    <source>
        <dbReference type="Pfam" id="PF12265"/>
    </source>
</evidence>
<protein>
    <recommendedName>
        <fullName evidence="6">Glutamate-rich WD repeat-containing protein 1</fullName>
    </recommendedName>
</protein>
<reference evidence="10 11" key="1">
    <citation type="journal article" date="2021" name="Sci. Rep.">
        <title>Genome sequencing of the multicellular alga Astrephomene provides insights into convergent evolution of germ-soma differentiation.</title>
        <authorList>
            <person name="Yamashita S."/>
            <person name="Yamamoto K."/>
            <person name="Matsuzaki R."/>
            <person name="Suzuki S."/>
            <person name="Yamaguchi H."/>
            <person name="Hirooka S."/>
            <person name="Minakuchi Y."/>
            <person name="Miyagishima S."/>
            <person name="Kawachi M."/>
            <person name="Toyoda A."/>
            <person name="Nozaki H."/>
        </authorList>
    </citation>
    <scope>NUCLEOTIDE SEQUENCE [LARGE SCALE GENOMIC DNA]</scope>
    <source>
        <strain evidence="10 11">NIES-4017</strain>
    </source>
</reference>
<dbReference type="InterPro" id="IPR001680">
    <property type="entry name" value="WD40_rpt"/>
</dbReference>
<keyword evidence="11" id="KW-1185">Reference proteome</keyword>
<organism evidence="10 11">
    <name type="scientific">Astrephomene gubernaculifera</name>
    <dbReference type="NCBI Taxonomy" id="47775"/>
    <lineage>
        <taxon>Eukaryota</taxon>
        <taxon>Viridiplantae</taxon>
        <taxon>Chlorophyta</taxon>
        <taxon>core chlorophytes</taxon>
        <taxon>Chlorophyceae</taxon>
        <taxon>CS clade</taxon>
        <taxon>Chlamydomonadales</taxon>
        <taxon>Astrephomenaceae</taxon>
        <taxon>Astrephomene</taxon>
    </lineage>
</organism>
<feature type="repeat" description="WD" evidence="7">
    <location>
        <begin position="365"/>
        <end position="401"/>
    </location>
</feature>
<name>A0AAD3DIR6_9CHLO</name>
<gene>
    <name evidence="10" type="ORF">Agub_g3463</name>
</gene>
<feature type="region of interest" description="Disordered" evidence="8">
    <location>
        <begin position="257"/>
        <end position="276"/>
    </location>
</feature>
<feature type="region of interest" description="Disordered" evidence="8">
    <location>
        <begin position="119"/>
        <end position="201"/>
    </location>
</feature>
<dbReference type="PRINTS" id="PR00320">
    <property type="entry name" value="GPROTEINBRPT"/>
</dbReference>
<keyword evidence="3 7" id="KW-0853">WD repeat</keyword>
<dbReference type="InterPro" id="IPR015943">
    <property type="entry name" value="WD40/YVTN_repeat-like_dom_sf"/>
</dbReference>
<feature type="repeat" description="WD" evidence="7">
    <location>
        <begin position="423"/>
        <end position="457"/>
    </location>
</feature>
<dbReference type="InterPro" id="IPR036322">
    <property type="entry name" value="WD40_repeat_dom_sf"/>
</dbReference>
<comment type="subcellular location">
    <subcellularLocation>
        <location evidence="1">Nucleus</location>
    </subcellularLocation>
</comment>
<feature type="domain" description="Histone-binding protein RBBP4-like N-terminal" evidence="9">
    <location>
        <begin position="49"/>
        <end position="114"/>
    </location>
</feature>
<comment type="caution">
    <text evidence="10">The sequence shown here is derived from an EMBL/GenBank/DDBJ whole genome shotgun (WGS) entry which is preliminary data.</text>
</comment>